<feature type="transmembrane region" description="Helical" evidence="1">
    <location>
        <begin position="36"/>
        <end position="54"/>
    </location>
</feature>
<feature type="transmembrane region" description="Helical" evidence="1">
    <location>
        <begin position="169"/>
        <end position="192"/>
    </location>
</feature>
<comment type="caution">
    <text evidence="2">The sequence shown here is derived from an EMBL/GenBank/DDBJ whole genome shotgun (WGS) entry which is preliminary data.</text>
</comment>
<name>A0A9N8ZJY1_9GLOM</name>
<gene>
    <name evidence="2" type="ORF">AGERDE_LOCUS4116</name>
</gene>
<evidence type="ECO:0000313" key="3">
    <source>
        <dbReference type="Proteomes" id="UP000789831"/>
    </source>
</evidence>
<dbReference type="AlphaFoldDB" id="A0A9N8ZJY1"/>
<feature type="transmembrane region" description="Helical" evidence="1">
    <location>
        <begin position="81"/>
        <end position="102"/>
    </location>
</feature>
<keyword evidence="1" id="KW-1133">Transmembrane helix</keyword>
<keyword evidence="3" id="KW-1185">Reference proteome</keyword>
<feature type="transmembrane region" description="Helical" evidence="1">
    <location>
        <begin position="199"/>
        <end position="222"/>
    </location>
</feature>
<sequence>MSPSAALSKIPHSTDLTSKQLSEVQKWREEIPNGTTWSLFTTNHVIYFLALYLMSKTCERIIRRYINPNLSLYHVKNCTTYVLEIIWTTIALGLQLSCYRLMTRDFNYRDYQVAQIIGVILIDLYIFELLYRPVMRIPLVMHHFTTIFLVIYGSFIVTNCENIDLYAQALILLFQASTEQSTFIGLLFYRVLRSWSSWVLFFSVFQVFAVKFGALIWCYVYWGKSRTYVLPNKDHEPLITGFNVVYPAGGLVLFGTQIWSTYVVWKIASRSRRDQRELIRAPEIKLEGSFESDSTKNQSISNFEMEQTNMV</sequence>
<protein>
    <submittedName>
        <fullName evidence="2">4810_t:CDS:1</fullName>
    </submittedName>
</protein>
<feature type="transmembrane region" description="Helical" evidence="1">
    <location>
        <begin position="114"/>
        <end position="131"/>
    </location>
</feature>
<evidence type="ECO:0000256" key="1">
    <source>
        <dbReference type="SAM" id="Phobius"/>
    </source>
</evidence>
<keyword evidence="1" id="KW-0812">Transmembrane</keyword>
<reference evidence="2" key="1">
    <citation type="submission" date="2021-06" db="EMBL/GenBank/DDBJ databases">
        <authorList>
            <person name="Kallberg Y."/>
            <person name="Tangrot J."/>
            <person name="Rosling A."/>
        </authorList>
    </citation>
    <scope>NUCLEOTIDE SEQUENCE</scope>
    <source>
        <strain evidence="2">MT106</strain>
    </source>
</reference>
<accession>A0A9N8ZJY1</accession>
<dbReference type="Proteomes" id="UP000789831">
    <property type="component" value="Unassembled WGS sequence"/>
</dbReference>
<feature type="transmembrane region" description="Helical" evidence="1">
    <location>
        <begin position="138"/>
        <end position="157"/>
    </location>
</feature>
<feature type="transmembrane region" description="Helical" evidence="1">
    <location>
        <begin position="242"/>
        <end position="265"/>
    </location>
</feature>
<organism evidence="2 3">
    <name type="scientific">Ambispora gerdemannii</name>
    <dbReference type="NCBI Taxonomy" id="144530"/>
    <lineage>
        <taxon>Eukaryota</taxon>
        <taxon>Fungi</taxon>
        <taxon>Fungi incertae sedis</taxon>
        <taxon>Mucoromycota</taxon>
        <taxon>Glomeromycotina</taxon>
        <taxon>Glomeromycetes</taxon>
        <taxon>Archaeosporales</taxon>
        <taxon>Ambisporaceae</taxon>
        <taxon>Ambispora</taxon>
    </lineage>
</organism>
<dbReference type="EMBL" id="CAJVPL010000447">
    <property type="protein sequence ID" value="CAG8498362.1"/>
    <property type="molecule type" value="Genomic_DNA"/>
</dbReference>
<evidence type="ECO:0000313" key="2">
    <source>
        <dbReference type="EMBL" id="CAG8498362.1"/>
    </source>
</evidence>
<dbReference type="OrthoDB" id="2444092at2759"/>
<keyword evidence="1" id="KW-0472">Membrane</keyword>
<proteinExistence type="predicted"/>